<dbReference type="HAMAP" id="MF_00564">
    <property type="entry name" value="RNase_PH"/>
    <property type="match status" value="1"/>
</dbReference>
<comment type="catalytic activity">
    <reaction evidence="8">
        <text>tRNA(n+1) + phosphate = tRNA(n) + a ribonucleoside 5'-diphosphate</text>
        <dbReference type="Rhea" id="RHEA:10628"/>
        <dbReference type="Rhea" id="RHEA-COMP:17343"/>
        <dbReference type="Rhea" id="RHEA-COMP:17344"/>
        <dbReference type="ChEBI" id="CHEBI:43474"/>
        <dbReference type="ChEBI" id="CHEBI:57930"/>
        <dbReference type="ChEBI" id="CHEBI:173114"/>
        <dbReference type="EC" id="2.7.7.56"/>
    </reaction>
</comment>
<dbReference type="OrthoDB" id="9807456at2"/>
<dbReference type="EC" id="2.7.7.56" evidence="8"/>
<dbReference type="GO" id="GO:0000175">
    <property type="term" value="F:3'-5'-RNA exonuclease activity"/>
    <property type="evidence" value="ECO:0007669"/>
    <property type="project" value="UniProtKB-UniRule"/>
</dbReference>
<dbReference type="GO" id="GO:0009022">
    <property type="term" value="F:tRNA nucleotidyltransferase activity"/>
    <property type="evidence" value="ECO:0007669"/>
    <property type="project" value="UniProtKB-UniRule"/>
</dbReference>
<comment type="caution">
    <text evidence="11">The sequence shown here is derived from an EMBL/GenBank/DDBJ whole genome shotgun (WGS) entry which is preliminary data.</text>
</comment>
<dbReference type="eggNOG" id="COG0689">
    <property type="taxonomic scope" value="Bacteria"/>
</dbReference>
<feature type="domain" description="Exoribonuclease phosphorolytic" evidence="9">
    <location>
        <begin position="11"/>
        <end position="141"/>
    </location>
</feature>
<keyword evidence="3 8" id="KW-0820">tRNA-binding</keyword>
<dbReference type="CDD" id="cd11362">
    <property type="entry name" value="RNase_PH_bact"/>
    <property type="match status" value="1"/>
</dbReference>
<feature type="binding site" evidence="8">
    <location>
        <begin position="125"/>
        <end position="127"/>
    </location>
    <ligand>
        <name>phosphate</name>
        <dbReference type="ChEBI" id="CHEBI:43474"/>
        <note>substrate</note>
    </ligand>
</feature>
<evidence type="ECO:0000256" key="6">
    <source>
        <dbReference type="ARBA" id="ARBA00022695"/>
    </source>
</evidence>
<evidence type="ECO:0000313" key="11">
    <source>
        <dbReference type="EMBL" id="EGO65419.1"/>
    </source>
</evidence>
<dbReference type="InterPro" id="IPR018336">
    <property type="entry name" value="RNase_PH_CS"/>
</dbReference>
<dbReference type="AlphaFoldDB" id="F7NEK8"/>
<comment type="subunit">
    <text evidence="8">Homohexameric ring arranged as a trimer of dimers.</text>
</comment>
<dbReference type="Pfam" id="PF03725">
    <property type="entry name" value="RNase_PH_C"/>
    <property type="match status" value="1"/>
</dbReference>
<dbReference type="GO" id="GO:0000049">
    <property type="term" value="F:tRNA binding"/>
    <property type="evidence" value="ECO:0007669"/>
    <property type="project" value="UniProtKB-UniRule"/>
</dbReference>
<evidence type="ECO:0000259" key="9">
    <source>
        <dbReference type="Pfam" id="PF01138"/>
    </source>
</evidence>
<accession>F7NEK8</accession>
<dbReference type="InterPro" id="IPR020568">
    <property type="entry name" value="Ribosomal_Su5_D2-typ_SF"/>
</dbReference>
<evidence type="ECO:0000259" key="10">
    <source>
        <dbReference type="Pfam" id="PF03725"/>
    </source>
</evidence>
<organism evidence="11 12">
    <name type="scientific">Acetonema longum DSM 6540</name>
    <dbReference type="NCBI Taxonomy" id="1009370"/>
    <lineage>
        <taxon>Bacteria</taxon>
        <taxon>Bacillati</taxon>
        <taxon>Bacillota</taxon>
        <taxon>Negativicutes</taxon>
        <taxon>Acetonemataceae</taxon>
        <taxon>Acetonema</taxon>
    </lineage>
</organism>
<comment type="function">
    <text evidence="8">Phosphorolytic 3'-5' exoribonuclease that plays an important role in tRNA 3'-end maturation. Removes nucleotide residues following the 3'-CCA terminus of tRNAs; can also add nucleotides to the ends of RNA molecules by using nucleoside diphosphates as substrates, but this may not be physiologically important. Probably plays a role in initiation of 16S rRNA degradation (leading to ribosome degradation) during starvation.</text>
</comment>
<evidence type="ECO:0000256" key="8">
    <source>
        <dbReference type="HAMAP-Rule" id="MF_00564"/>
    </source>
</evidence>
<evidence type="ECO:0000256" key="5">
    <source>
        <dbReference type="ARBA" id="ARBA00022694"/>
    </source>
</evidence>
<dbReference type="GO" id="GO:0031125">
    <property type="term" value="P:rRNA 3'-end processing"/>
    <property type="evidence" value="ECO:0007669"/>
    <property type="project" value="UniProtKB-ARBA"/>
</dbReference>
<dbReference type="Pfam" id="PF01138">
    <property type="entry name" value="RNase_PH"/>
    <property type="match status" value="1"/>
</dbReference>
<evidence type="ECO:0000256" key="1">
    <source>
        <dbReference type="ARBA" id="ARBA00006678"/>
    </source>
</evidence>
<feature type="binding site" evidence="8">
    <location>
        <position position="87"/>
    </location>
    <ligand>
        <name>phosphate</name>
        <dbReference type="ChEBI" id="CHEBI:43474"/>
        <note>substrate</note>
    </ligand>
</feature>
<reference evidence="11 12" key="1">
    <citation type="journal article" date="2011" name="EMBO J.">
        <title>Structural diversity of bacterial flagellar motors.</title>
        <authorList>
            <person name="Chen S."/>
            <person name="Beeby M."/>
            <person name="Murphy G.E."/>
            <person name="Leadbetter J.R."/>
            <person name="Hendrixson D.R."/>
            <person name="Briegel A."/>
            <person name="Li Z."/>
            <person name="Shi J."/>
            <person name="Tocheva E.I."/>
            <person name="Muller A."/>
            <person name="Dobro M.J."/>
            <person name="Jensen G.J."/>
        </authorList>
    </citation>
    <scope>NUCLEOTIDE SEQUENCE [LARGE SCALE GENOMIC DNA]</scope>
    <source>
        <strain evidence="11 12">DSM 6540</strain>
    </source>
</reference>
<keyword evidence="12" id="KW-1185">Reference proteome</keyword>
<dbReference type="PANTHER" id="PTHR11953">
    <property type="entry name" value="EXOSOME COMPLEX COMPONENT"/>
    <property type="match status" value="1"/>
</dbReference>
<evidence type="ECO:0000256" key="4">
    <source>
        <dbReference type="ARBA" id="ARBA00022679"/>
    </source>
</evidence>
<evidence type="ECO:0000256" key="7">
    <source>
        <dbReference type="ARBA" id="ARBA00022884"/>
    </source>
</evidence>
<name>F7NEK8_9FIRM</name>
<keyword evidence="5 8" id="KW-0819">tRNA processing</keyword>
<sequence length="246" mass="26782">MNRIDGRQPDQLRNIRISRNYLKYPEGSVLVEYGDTKVICAATLEEKVPPFLKGGGEGWITAEYSLLPRSTQVRNVREAAKGKQSGRTQEIQRLIGRSLRGVLDMKALGEKTVWVDCDVIQADGGTRTASITGAFIAVVDALAKIHTPGTPFPIKDFIAAVSVGIIDGAAYLDLCYEEDSRAGVDMNLVMTGAGQFIEVQGTGEKTSFSHAQFSEMLALGEAGIRQLIDYQKDVLGTLSWKVGRVD</sequence>
<dbReference type="EMBL" id="AFGF01000017">
    <property type="protein sequence ID" value="EGO65419.1"/>
    <property type="molecule type" value="Genomic_DNA"/>
</dbReference>
<dbReference type="STRING" id="1009370.ALO_02356"/>
<dbReference type="GO" id="GO:0008033">
    <property type="term" value="P:tRNA processing"/>
    <property type="evidence" value="ECO:0007669"/>
    <property type="project" value="UniProtKB-UniRule"/>
</dbReference>
<feature type="domain" description="Exoribonuclease phosphorolytic" evidence="10">
    <location>
        <begin position="156"/>
        <end position="222"/>
    </location>
</feature>
<dbReference type="NCBIfam" id="TIGR01966">
    <property type="entry name" value="RNasePH"/>
    <property type="match status" value="1"/>
</dbReference>
<dbReference type="PROSITE" id="PS01277">
    <property type="entry name" value="RIBONUCLEASE_PH"/>
    <property type="match status" value="1"/>
</dbReference>
<dbReference type="FunFam" id="3.30.230.70:FF:000003">
    <property type="entry name" value="Ribonuclease PH"/>
    <property type="match status" value="1"/>
</dbReference>
<dbReference type="PANTHER" id="PTHR11953:SF0">
    <property type="entry name" value="EXOSOME COMPLEX COMPONENT RRP41"/>
    <property type="match status" value="1"/>
</dbReference>
<dbReference type="RefSeq" id="WP_004092412.1">
    <property type="nucleotide sequence ID" value="NZ_AFGF01000017.1"/>
</dbReference>
<keyword evidence="6 8" id="KW-0548">Nucleotidyltransferase</keyword>
<protein>
    <recommendedName>
        <fullName evidence="8">Ribonuclease PH</fullName>
        <shortName evidence="8">RNase PH</shortName>
        <ecNumber evidence="8">2.7.7.56</ecNumber>
    </recommendedName>
    <alternativeName>
        <fullName evidence="8">tRNA nucleotidyltransferase</fullName>
    </alternativeName>
</protein>
<comment type="similarity">
    <text evidence="1 8">Belongs to the RNase PH family.</text>
</comment>
<gene>
    <name evidence="8 11" type="primary">rph</name>
    <name evidence="11" type="ORF">ALO_02356</name>
</gene>
<dbReference type="InterPro" id="IPR002381">
    <property type="entry name" value="RNase_PH_bac-type"/>
</dbReference>
<dbReference type="InterPro" id="IPR027408">
    <property type="entry name" value="PNPase/RNase_PH_dom_sf"/>
</dbReference>
<keyword evidence="7" id="KW-0694">RNA-binding</keyword>
<evidence type="ECO:0000313" key="12">
    <source>
        <dbReference type="Proteomes" id="UP000003240"/>
    </source>
</evidence>
<dbReference type="Proteomes" id="UP000003240">
    <property type="component" value="Unassembled WGS sequence"/>
</dbReference>
<dbReference type="SUPFAM" id="SSF55666">
    <property type="entry name" value="Ribonuclease PH domain 2-like"/>
    <property type="match status" value="1"/>
</dbReference>
<dbReference type="InterPro" id="IPR015847">
    <property type="entry name" value="ExoRNase_PH_dom2"/>
</dbReference>
<proteinExistence type="inferred from homology"/>
<dbReference type="SUPFAM" id="SSF54211">
    <property type="entry name" value="Ribosomal protein S5 domain 2-like"/>
    <property type="match status" value="1"/>
</dbReference>
<keyword evidence="2 8" id="KW-0698">rRNA processing</keyword>
<dbReference type="Gene3D" id="3.30.230.70">
    <property type="entry name" value="GHMP Kinase, N-terminal domain"/>
    <property type="match status" value="1"/>
</dbReference>
<evidence type="ECO:0000256" key="3">
    <source>
        <dbReference type="ARBA" id="ARBA00022555"/>
    </source>
</evidence>
<keyword evidence="4 8" id="KW-0808">Transferase</keyword>
<dbReference type="InterPro" id="IPR036345">
    <property type="entry name" value="ExoRNase_PH_dom2_sf"/>
</dbReference>
<dbReference type="InterPro" id="IPR001247">
    <property type="entry name" value="ExoRNase_PH_dom1"/>
</dbReference>
<evidence type="ECO:0000256" key="2">
    <source>
        <dbReference type="ARBA" id="ARBA00022552"/>
    </source>
</evidence>
<dbReference type="GO" id="GO:0016075">
    <property type="term" value="P:rRNA catabolic process"/>
    <property type="evidence" value="ECO:0007669"/>
    <property type="project" value="UniProtKB-UniRule"/>
</dbReference>
<dbReference type="InterPro" id="IPR050080">
    <property type="entry name" value="RNase_PH"/>
</dbReference>